<keyword evidence="6" id="KW-0479">Metal-binding</keyword>
<evidence type="ECO:0000313" key="13">
    <source>
        <dbReference type="EMBL" id="EDY22293.1"/>
    </source>
</evidence>
<keyword evidence="7" id="KW-0227">DNA damage</keyword>
<dbReference type="InterPro" id="IPR005122">
    <property type="entry name" value="Uracil-DNA_glycosylase-like"/>
</dbReference>
<dbReference type="EC" id="3.2.2.27" evidence="3"/>
<dbReference type="eggNOG" id="COG1573">
    <property type="taxonomic scope" value="Bacteria"/>
</dbReference>
<evidence type="ECO:0000259" key="12">
    <source>
        <dbReference type="SMART" id="SM00986"/>
    </source>
</evidence>
<evidence type="ECO:0000256" key="5">
    <source>
        <dbReference type="ARBA" id="ARBA00022485"/>
    </source>
</evidence>
<keyword evidence="8" id="KW-0378">Hydrolase</keyword>
<evidence type="ECO:0000256" key="9">
    <source>
        <dbReference type="ARBA" id="ARBA00023004"/>
    </source>
</evidence>
<dbReference type="SUPFAM" id="SSF52141">
    <property type="entry name" value="Uracil-DNA glycosylase-like"/>
    <property type="match status" value="1"/>
</dbReference>
<feature type="domain" description="Uracil-DNA glycosylase-like" evidence="12">
    <location>
        <begin position="127"/>
        <end position="281"/>
    </location>
</feature>
<dbReference type="InterPro" id="IPR005273">
    <property type="entry name" value="Ura-DNA_glyco_family4"/>
</dbReference>
<accession>B4CUQ5</accession>
<dbReference type="Pfam" id="PF03167">
    <property type="entry name" value="UDG"/>
    <property type="match status" value="1"/>
</dbReference>
<gene>
    <name evidence="13" type="ORF">CfE428DRAFT_0418</name>
</gene>
<dbReference type="CDD" id="cd10030">
    <property type="entry name" value="UDG-F4_TTUDGA_SPO1dp_like"/>
    <property type="match status" value="1"/>
</dbReference>
<dbReference type="Gene3D" id="3.40.470.10">
    <property type="entry name" value="Uracil-DNA glycosylase-like domain"/>
    <property type="match status" value="1"/>
</dbReference>
<dbReference type="InterPro" id="IPR051536">
    <property type="entry name" value="UDG_Type-4/5"/>
</dbReference>
<comment type="similarity">
    <text evidence="2">Belongs to the uracil-DNA glycosylase (UDG) superfamily. Type 4 (UDGa) family.</text>
</comment>
<evidence type="ECO:0000256" key="3">
    <source>
        <dbReference type="ARBA" id="ARBA00012030"/>
    </source>
</evidence>
<dbReference type="PANTHER" id="PTHR33693:SF1">
    <property type="entry name" value="TYPE-4 URACIL-DNA GLYCOSYLASE"/>
    <property type="match status" value="1"/>
</dbReference>
<evidence type="ECO:0000256" key="4">
    <source>
        <dbReference type="ARBA" id="ARBA00019403"/>
    </source>
</evidence>
<dbReference type="SMART" id="SM00987">
    <property type="entry name" value="UreE_C"/>
    <property type="match status" value="1"/>
</dbReference>
<organism evidence="13 14">
    <name type="scientific">Chthoniobacter flavus Ellin428</name>
    <dbReference type="NCBI Taxonomy" id="497964"/>
    <lineage>
        <taxon>Bacteria</taxon>
        <taxon>Pseudomonadati</taxon>
        <taxon>Verrucomicrobiota</taxon>
        <taxon>Spartobacteria</taxon>
        <taxon>Chthoniobacterales</taxon>
        <taxon>Chthoniobacteraceae</taxon>
        <taxon>Chthoniobacter</taxon>
    </lineage>
</organism>
<dbReference type="RefSeq" id="WP_006977745.1">
    <property type="nucleotide sequence ID" value="NZ_ABVL01000001.1"/>
</dbReference>
<dbReference type="GO" id="GO:0006281">
    <property type="term" value="P:DNA repair"/>
    <property type="evidence" value="ECO:0007669"/>
    <property type="project" value="UniProtKB-KW"/>
</dbReference>
<proteinExistence type="inferred from homology"/>
<evidence type="ECO:0000256" key="10">
    <source>
        <dbReference type="ARBA" id="ARBA00023014"/>
    </source>
</evidence>
<evidence type="ECO:0000313" key="14">
    <source>
        <dbReference type="Proteomes" id="UP000005824"/>
    </source>
</evidence>
<dbReference type="STRING" id="497964.CfE428DRAFT_0418"/>
<dbReference type="GO" id="GO:0046872">
    <property type="term" value="F:metal ion binding"/>
    <property type="evidence" value="ECO:0007669"/>
    <property type="project" value="UniProtKB-KW"/>
</dbReference>
<evidence type="ECO:0000256" key="7">
    <source>
        <dbReference type="ARBA" id="ARBA00022763"/>
    </source>
</evidence>
<keyword evidence="5" id="KW-0004">4Fe-4S</keyword>
<comment type="catalytic activity">
    <reaction evidence="1">
        <text>Hydrolyzes single-stranded DNA or mismatched double-stranded DNA and polynucleotides, releasing free uracil.</text>
        <dbReference type="EC" id="3.2.2.27"/>
    </reaction>
</comment>
<dbReference type="EMBL" id="ABVL01000001">
    <property type="protein sequence ID" value="EDY22293.1"/>
    <property type="molecule type" value="Genomic_DNA"/>
</dbReference>
<dbReference type="NCBIfam" id="TIGR00758">
    <property type="entry name" value="UDG_fam4"/>
    <property type="match status" value="1"/>
</dbReference>
<sequence length="302" mass="33074">MSEFPNALDLVYSTLRELREQGVELRASADALERLANTRTVAPVSTPTAAPPAAAVAAPVAPTPKPASEPVKAAARVSETAPVSHYDGPRMAPLEGSKAERLAAMRGPVLACTKCPHLVKSRTQVVFGVGNPEAELMFVGEAPGEDEDRQGEPFVGKAGQLLTKIIETMGFARGDVYIANVLKCRPDMPPGMPGNRKPKVEEMQTCLPYLREQIDIIRPRLLVALGATAMEGLTGSTDSMSRLRGRWHDFHGTPLMATYHPAYLLRNQSLSEKRKVWEDMLMVLERLGKMISEKQRNYFLSK</sequence>
<dbReference type="AlphaFoldDB" id="B4CUQ5"/>
<dbReference type="SMART" id="SM00986">
    <property type="entry name" value="UDG"/>
    <property type="match status" value="1"/>
</dbReference>
<evidence type="ECO:0000256" key="1">
    <source>
        <dbReference type="ARBA" id="ARBA00001400"/>
    </source>
</evidence>
<keyword evidence="9" id="KW-0408">Iron</keyword>
<dbReference type="Proteomes" id="UP000005824">
    <property type="component" value="Unassembled WGS sequence"/>
</dbReference>
<dbReference type="GO" id="GO:0051539">
    <property type="term" value="F:4 iron, 4 sulfur cluster binding"/>
    <property type="evidence" value="ECO:0007669"/>
    <property type="project" value="UniProtKB-KW"/>
</dbReference>
<evidence type="ECO:0000256" key="8">
    <source>
        <dbReference type="ARBA" id="ARBA00022801"/>
    </source>
</evidence>
<dbReference type="GO" id="GO:0004844">
    <property type="term" value="F:uracil DNA N-glycosylase activity"/>
    <property type="evidence" value="ECO:0007669"/>
    <property type="project" value="UniProtKB-EC"/>
</dbReference>
<protein>
    <recommendedName>
        <fullName evidence="4">Type-4 uracil-DNA glycosylase</fullName>
        <ecNumber evidence="3">3.2.2.27</ecNumber>
    </recommendedName>
</protein>
<evidence type="ECO:0000256" key="2">
    <source>
        <dbReference type="ARBA" id="ARBA00006521"/>
    </source>
</evidence>
<evidence type="ECO:0000256" key="11">
    <source>
        <dbReference type="ARBA" id="ARBA00023204"/>
    </source>
</evidence>
<dbReference type="InterPro" id="IPR036895">
    <property type="entry name" value="Uracil-DNA_glycosylase-like_sf"/>
</dbReference>
<keyword evidence="10" id="KW-0411">Iron-sulfur</keyword>
<keyword evidence="11" id="KW-0234">DNA repair</keyword>
<comment type="caution">
    <text evidence="13">The sequence shown here is derived from an EMBL/GenBank/DDBJ whole genome shotgun (WGS) entry which is preliminary data.</text>
</comment>
<dbReference type="PANTHER" id="PTHR33693">
    <property type="entry name" value="TYPE-5 URACIL-DNA GLYCOSYLASE"/>
    <property type="match status" value="1"/>
</dbReference>
<dbReference type="InParanoid" id="B4CUQ5"/>
<reference evidence="13 14" key="1">
    <citation type="journal article" date="2011" name="J. Bacteriol.">
        <title>Genome sequence of Chthoniobacter flavus Ellin428, an aerobic heterotrophic soil bacterium.</title>
        <authorList>
            <person name="Kant R."/>
            <person name="van Passel M.W."/>
            <person name="Palva A."/>
            <person name="Lucas S."/>
            <person name="Lapidus A."/>
            <person name="Glavina Del Rio T."/>
            <person name="Dalin E."/>
            <person name="Tice H."/>
            <person name="Bruce D."/>
            <person name="Goodwin L."/>
            <person name="Pitluck S."/>
            <person name="Larimer F.W."/>
            <person name="Land M.L."/>
            <person name="Hauser L."/>
            <person name="Sangwan P."/>
            <person name="de Vos W.M."/>
            <person name="Janssen P.H."/>
            <person name="Smidt H."/>
        </authorList>
    </citation>
    <scope>NUCLEOTIDE SEQUENCE [LARGE SCALE GENOMIC DNA]</scope>
    <source>
        <strain evidence="13 14">Ellin428</strain>
    </source>
</reference>
<name>B4CUQ5_9BACT</name>
<evidence type="ECO:0000256" key="6">
    <source>
        <dbReference type="ARBA" id="ARBA00022723"/>
    </source>
</evidence>
<keyword evidence="14" id="KW-1185">Reference proteome</keyword>